<name>A0AAD7BZB7_9AGAR</name>
<evidence type="ECO:0000313" key="3">
    <source>
        <dbReference type="Proteomes" id="UP001221142"/>
    </source>
</evidence>
<gene>
    <name evidence="2" type="ORF">FB45DRAFT_744661</name>
</gene>
<feature type="compositionally biased region" description="Basic and acidic residues" evidence="1">
    <location>
        <begin position="10"/>
        <end position="21"/>
    </location>
</feature>
<comment type="caution">
    <text evidence="2">The sequence shown here is derived from an EMBL/GenBank/DDBJ whole genome shotgun (WGS) entry which is preliminary data.</text>
</comment>
<organism evidence="2 3">
    <name type="scientific">Roridomyces roridus</name>
    <dbReference type="NCBI Taxonomy" id="1738132"/>
    <lineage>
        <taxon>Eukaryota</taxon>
        <taxon>Fungi</taxon>
        <taxon>Dikarya</taxon>
        <taxon>Basidiomycota</taxon>
        <taxon>Agaricomycotina</taxon>
        <taxon>Agaricomycetes</taxon>
        <taxon>Agaricomycetidae</taxon>
        <taxon>Agaricales</taxon>
        <taxon>Marasmiineae</taxon>
        <taxon>Mycenaceae</taxon>
        <taxon>Roridomyces</taxon>
    </lineage>
</organism>
<accession>A0AAD7BZB7</accession>
<reference evidence="2" key="1">
    <citation type="submission" date="2023-03" db="EMBL/GenBank/DDBJ databases">
        <title>Massive genome expansion in bonnet fungi (Mycena s.s.) driven by repeated elements and novel gene families across ecological guilds.</title>
        <authorList>
            <consortium name="Lawrence Berkeley National Laboratory"/>
            <person name="Harder C.B."/>
            <person name="Miyauchi S."/>
            <person name="Viragh M."/>
            <person name="Kuo A."/>
            <person name="Thoen E."/>
            <person name="Andreopoulos B."/>
            <person name="Lu D."/>
            <person name="Skrede I."/>
            <person name="Drula E."/>
            <person name="Henrissat B."/>
            <person name="Morin E."/>
            <person name="Kohler A."/>
            <person name="Barry K."/>
            <person name="LaButti K."/>
            <person name="Morin E."/>
            <person name="Salamov A."/>
            <person name="Lipzen A."/>
            <person name="Mereny Z."/>
            <person name="Hegedus B."/>
            <person name="Baldrian P."/>
            <person name="Stursova M."/>
            <person name="Weitz H."/>
            <person name="Taylor A."/>
            <person name="Grigoriev I.V."/>
            <person name="Nagy L.G."/>
            <person name="Martin F."/>
            <person name="Kauserud H."/>
        </authorList>
    </citation>
    <scope>NUCLEOTIDE SEQUENCE</scope>
    <source>
        <strain evidence="2">9284</strain>
    </source>
</reference>
<evidence type="ECO:0008006" key="4">
    <source>
        <dbReference type="Google" id="ProtNLM"/>
    </source>
</evidence>
<feature type="region of interest" description="Disordered" evidence="1">
    <location>
        <begin position="618"/>
        <end position="647"/>
    </location>
</feature>
<evidence type="ECO:0000313" key="2">
    <source>
        <dbReference type="EMBL" id="KAJ7634871.1"/>
    </source>
</evidence>
<dbReference type="Proteomes" id="UP001221142">
    <property type="component" value="Unassembled WGS sequence"/>
</dbReference>
<keyword evidence="3" id="KW-1185">Reference proteome</keyword>
<sequence length="887" mass="100564">MPTAPTPPPELRETLPDRRSTVQEVEDEGDLFQRAYESFDEPELRAGQPCRSSRVNTILEEWREKQQAVGESEYSPFVGEDEWELAQWLSKNVSQTATDEFLKLSMVSVKNELSFHNNRAFLQKIDALPTGPGWSCEIMSVVGNVKDEDGNLLTKDLELWMRDPVECIQQLMGNPLFKEHMVYAPEHAYTSAKGTTRVLDEMWTGNWWWEIQKRLPPGACVSGVILSSDKTKLSNFQGDKTAWPVYLTIGNISKEIRRQPSKHATVLVGYLPVSKLTCFSDNTRSLEGYRVFHKAMAKILEPLISAGKNGVEVVCSDGWKRLVFPILAAYVADYPEQCLIACCKQNRCPVCRVSPNERGNLVASLLRDETETLKMLEEHRLRKESAQFEADGIHEVYEPFWKQLPHTNIFQCFTPDLLHQVYKGVFKDHLVSWCEKLIGATELDARFKAMGVFPGLRLFRKGISTVSQWTGTEYKEMMRIFMGVMAGAVKPQVLTVVKAVIDFIYHAELQLHTSITLAALQRALEIFHENKDILIKLKVRQHFNIPKLHNIQHYVDFIWALGSPDGYNTESPERLHIDFAKKAYRASNKRDYTEQMTLWLQRQEAVALRRSYIGWLETERASPPPDSESPASDSSDSEDDVSDSESSIPAMLSPAVSYAVAKRPAHVALTVGHLQDKYGALDIVPALTAFIKSRSTKAPSILPSIHDRFDVYNQLTLRLLPNLYLSDKIHTVRIRAVPEIVRTGVRRATSPAVFDTALITVSSCTVSLNVYLANISTGPRPAQIRAIFRLPRQFGNFPHPLAYVEWFTTPRMDSSVGMYTTHRSRRHGERNAAVVSVDDIVSECHLMGKCGSSIDSAWTCHNVLESATNFYINPYISLDFFIRHTIY</sequence>
<dbReference type="EMBL" id="JARKIF010000007">
    <property type="protein sequence ID" value="KAJ7634871.1"/>
    <property type="molecule type" value="Genomic_DNA"/>
</dbReference>
<dbReference type="AlphaFoldDB" id="A0AAD7BZB7"/>
<feature type="region of interest" description="Disordered" evidence="1">
    <location>
        <begin position="1"/>
        <end position="26"/>
    </location>
</feature>
<proteinExistence type="predicted"/>
<evidence type="ECO:0000256" key="1">
    <source>
        <dbReference type="SAM" id="MobiDB-lite"/>
    </source>
</evidence>
<dbReference type="InterPro" id="IPR041078">
    <property type="entry name" value="Plavaka"/>
</dbReference>
<dbReference type="Pfam" id="PF18759">
    <property type="entry name" value="Plavaka"/>
    <property type="match status" value="1"/>
</dbReference>
<protein>
    <recommendedName>
        <fullName evidence="4">Transposase</fullName>
    </recommendedName>
</protein>